<name>A0ABU6RP52_9FABA</name>
<dbReference type="EMBL" id="JASCZI010031032">
    <property type="protein sequence ID" value="MED6125724.1"/>
    <property type="molecule type" value="Genomic_DNA"/>
</dbReference>
<organism evidence="2 3">
    <name type="scientific">Stylosanthes scabra</name>
    <dbReference type="NCBI Taxonomy" id="79078"/>
    <lineage>
        <taxon>Eukaryota</taxon>
        <taxon>Viridiplantae</taxon>
        <taxon>Streptophyta</taxon>
        <taxon>Embryophyta</taxon>
        <taxon>Tracheophyta</taxon>
        <taxon>Spermatophyta</taxon>
        <taxon>Magnoliopsida</taxon>
        <taxon>eudicotyledons</taxon>
        <taxon>Gunneridae</taxon>
        <taxon>Pentapetalae</taxon>
        <taxon>rosids</taxon>
        <taxon>fabids</taxon>
        <taxon>Fabales</taxon>
        <taxon>Fabaceae</taxon>
        <taxon>Papilionoideae</taxon>
        <taxon>50 kb inversion clade</taxon>
        <taxon>dalbergioids sensu lato</taxon>
        <taxon>Dalbergieae</taxon>
        <taxon>Pterocarpus clade</taxon>
        <taxon>Stylosanthes</taxon>
    </lineage>
</organism>
<accession>A0ABU6RP52</accession>
<sequence length="209" mass="23887">MDRKRKQVASNKKEKMRTPPTKASPRLVALKAPLAIPTPPAAPQPQEVLPTNQENRVATNTEIPRTTKIRKTARISVKPIQGRLARRLAERTTPFGATPKKEVLIVLSSDDESKNNIKAFTTEEVETEEDPEELPKEEEEEKEDPEELPKEEEEEEEDHEELPKEESHDLWDLTKPSTSSSERGYDKGDDPHLWNYDGDLFDWQNAEPS</sequence>
<evidence type="ECO:0000313" key="3">
    <source>
        <dbReference type="Proteomes" id="UP001341840"/>
    </source>
</evidence>
<feature type="region of interest" description="Disordered" evidence="1">
    <location>
        <begin position="1"/>
        <end position="72"/>
    </location>
</feature>
<comment type="caution">
    <text evidence="2">The sequence shown here is derived from an EMBL/GenBank/DDBJ whole genome shotgun (WGS) entry which is preliminary data.</text>
</comment>
<keyword evidence="3" id="KW-1185">Reference proteome</keyword>
<feature type="compositionally biased region" description="Acidic residues" evidence="1">
    <location>
        <begin position="123"/>
        <end position="160"/>
    </location>
</feature>
<proteinExistence type="predicted"/>
<protein>
    <submittedName>
        <fullName evidence="2">Uncharacterized protein</fullName>
    </submittedName>
</protein>
<dbReference type="Proteomes" id="UP001341840">
    <property type="component" value="Unassembled WGS sequence"/>
</dbReference>
<evidence type="ECO:0000313" key="2">
    <source>
        <dbReference type="EMBL" id="MED6125724.1"/>
    </source>
</evidence>
<feature type="compositionally biased region" description="Basic and acidic residues" evidence="1">
    <location>
        <begin position="161"/>
        <end position="172"/>
    </location>
</feature>
<reference evidence="2 3" key="1">
    <citation type="journal article" date="2023" name="Plants (Basel)">
        <title>Bridging the Gap: Combining Genomics and Transcriptomics Approaches to Understand Stylosanthes scabra, an Orphan Legume from the Brazilian Caatinga.</title>
        <authorList>
            <person name="Ferreira-Neto J.R.C."/>
            <person name="da Silva M.D."/>
            <person name="Binneck E."/>
            <person name="de Melo N.F."/>
            <person name="da Silva R.H."/>
            <person name="de Melo A.L.T.M."/>
            <person name="Pandolfi V."/>
            <person name="Bustamante F.O."/>
            <person name="Brasileiro-Vidal A.C."/>
            <person name="Benko-Iseppon A.M."/>
        </authorList>
    </citation>
    <scope>NUCLEOTIDE SEQUENCE [LARGE SCALE GENOMIC DNA]</scope>
    <source>
        <tissue evidence="2">Leaves</tissue>
    </source>
</reference>
<evidence type="ECO:0000256" key="1">
    <source>
        <dbReference type="SAM" id="MobiDB-lite"/>
    </source>
</evidence>
<feature type="compositionally biased region" description="Basic and acidic residues" evidence="1">
    <location>
        <begin position="183"/>
        <end position="192"/>
    </location>
</feature>
<gene>
    <name evidence="2" type="ORF">PIB30_071389</name>
</gene>
<feature type="compositionally biased region" description="Polar residues" evidence="1">
    <location>
        <begin position="49"/>
        <end position="64"/>
    </location>
</feature>
<feature type="region of interest" description="Disordered" evidence="1">
    <location>
        <begin position="90"/>
        <end position="209"/>
    </location>
</feature>